<keyword evidence="1" id="KW-0723">Serine/threonine-protein kinase</keyword>
<keyword evidence="5" id="KW-0067">ATP-binding</keyword>
<dbReference type="PANTHER" id="PTHR27002">
    <property type="entry name" value="RECEPTOR-LIKE SERINE/THREONINE-PROTEIN KINASE SD1-8"/>
    <property type="match status" value="1"/>
</dbReference>
<feature type="domain" description="Apple" evidence="7">
    <location>
        <begin position="1"/>
        <end position="67"/>
    </location>
</feature>
<protein>
    <recommendedName>
        <fullName evidence="7">Apple domain-containing protein</fullName>
    </recommendedName>
</protein>
<evidence type="ECO:0000256" key="6">
    <source>
        <dbReference type="SAM" id="Phobius"/>
    </source>
</evidence>
<comment type="caution">
    <text evidence="8">The sequence shown here is derived from an EMBL/GenBank/DDBJ whole genome shotgun (WGS) entry which is preliminary data.</text>
</comment>
<dbReference type="EMBL" id="JABWDY010029846">
    <property type="protein sequence ID" value="KAF5186091.1"/>
    <property type="molecule type" value="Genomic_DNA"/>
</dbReference>
<feature type="non-terminal residue" evidence="8">
    <location>
        <position position="1"/>
    </location>
</feature>
<dbReference type="GO" id="GO:0005886">
    <property type="term" value="C:plasma membrane"/>
    <property type="evidence" value="ECO:0007669"/>
    <property type="project" value="TreeGrafter"/>
</dbReference>
<evidence type="ECO:0000256" key="1">
    <source>
        <dbReference type="ARBA" id="ARBA00022527"/>
    </source>
</evidence>
<keyword evidence="3" id="KW-0547">Nucleotide-binding</keyword>
<dbReference type="OrthoDB" id="4062651at2759"/>
<gene>
    <name evidence="8" type="ORF">FRX31_024322</name>
</gene>
<evidence type="ECO:0000256" key="3">
    <source>
        <dbReference type="ARBA" id="ARBA00022741"/>
    </source>
</evidence>
<dbReference type="AlphaFoldDB" id="A0A7J6VMU6"/>
<accession>A0A7J6VMU6</accession>
<evidence type="ECO:0000256" key="2">
    <source>
        <dbReference type="ARBA" id="ARBA00022679"/>
    </source>
</evidence>
<feature type="non-terminal residue" evidence="8">
    <location>
        <position position="153"/>
    </location>
</feature>
<reference evidence="8 9" key="1">
    <citation type="submission" date="2020-06" db="EMBL/GenBank/DDBJ databases">
        <title>Transcriptomic and genomic resources for Thalictrum thalictroides and T. hernandezii: Facilitating candidate gene discovery in an emerging model plant lineage.</title>
        <authorList>
            <person name="Arias T."/>
            <person name="Riano-Pachon D.M."/>
            <person name="Di Stilio V.S."/>
        </authorList>
    </citation>
    <scope>NUCLEOTIDE SEQUENCE [LARGE SCALE GENOMIC DNA]</scope>
    <source>
        <strain evidence="9">cv. WT478/WT964</strain>
        <tissue evidence="8">Leaves</tissue>
    </source>
</reference>
<name>A0A7J6VMU6_THATH</name>
<dbReference type="InterPro" id="IPR003609">
    <property type="entry name" value="Pan_app"/>
</dbReference>
<keyword evidence="9" id="KW-1185">Reference proteome</keyword>
<organism evidence="8 9">
    <name type="scientific">Thalictrum thalictroides</name>
    <name type="common">Rue-anemone</name>
    <name type="synonym">Anemone thalictroides</name>
    <dbReference type="NCBI Taxonomy" id="46969"/>
    <lineage>
        <taxon>Eukaryota</taxon>
        <taxon>Viridiplantae</taxon>
        <taxon>Streptophyta</taxon>
        <taxon>Embryophyta</taxon>
        <taxon>Tracheophyta</taxon>
        <taxon>Spermatophyta</taxon>
        <taxon>Magnoliopsida</taxon>
        <taxon>Ranunculales</taxon>
        <taxon>Ranunculaceae</taxon>
        <taxon>Thalictroideae</taxon>
        <taxon>Thalictrum</taxon>
    </lineage>
</organism>
<keyword evidence="4" id="KW-0418">Kinase</keyword>
<dbReference type="GO" id="GO:0004674">
    <property type="term" value="F:protein serine/threonine kinase activity"/>
    <property type="evidence" value="ECO:0007669"/>
    <property type="project" value="UniProtKB-KW"/>
</dbReference>
<feature type="transmembrane region" description="Helical" evidence="6">
    <location>
        <begin position="96"/>
        <end position="115"/>
    </location>
</feature>
<sequence length="153" mass="17498">DSQQYGVIYQQLNDTYKTAEDCKRSCLDDCSCNAYAFNSSCLLWNTDVLALQPFIVDAYYIYVFNSLHLRVAASEIPRPISEISRPTSVGKKPLKANIIVLIAGSIFISILCCFLDEKILLYEYMPNKSLDAFLFDPTKRILLDWSKRFSIID</sequence>
<evidence type="ECO:0000259" key="7">
    <source>
        <dbReference type="PROSITE" id="PS50948"/>
    </source>
</evidence>
<dbReference type="GO" id="GO:0005524">
    <property type="term" value="F:ATP binding"/>
    <property type="evidence" value="ECO:0007669"/>
    <property type="project" value="UniProtKB-KW"/>
</dbReference>
<dbReference type="Gene3D" id="1.10.510.10">
    <property type="entry name" value="Transferase(Phosphotransferase) domain 1"/>
    <property type="match status" value="1"/>
</dbReference>
<keyword evidence="6" id="KW-0812">Transmembrane</keyword>
<dbReference type="Pfam" id="PF08276">
    <property type="entry name" value="PAN_2"/>
    <property type="match status" value="1"/>
</dbReference>
<keyword evidence="6" id="KW-1133">Transmembrane helix</keyword>
<evidence type="ECO:0000256" key="4">
    <source>
        <dbReference type="ARBA" id="ARBA00022777"/>
    </source>
</evidence>
<proteinExistence type="predicted"/>
<keyword evidence="6" id="KW-0472">Membrane</keyword>
<evidence type="ECO:0000313" key="9">
    <source>
        <dbReference type="Proteomes" id="UP000554482"/>
    </source>
</evidence>
<evidence type="ECO:0000313" key="8">
    <source>
        <dbReference type="EMBL" id="KAF5186091.1"/>
    </source>
</evidence>
<dbReference type="PANTHER" id="PTHR27002:SF181">
    <property type="entry name" value="RECEPTOR-LIKE SERINE_THREONINE-PROTEIN KINASE"/>
    <property type="match status" value="1"/>
</dbReference>
<evidence type="ECO:0000256" key="5">
    <source>
        <dbReference type="ARBA" id="ARBA00022840"/>
    </source>
</evidence>
<dbReference type="PROSITE" id="PS50948">
    <property type="entry name" value="PAN"/>
    <property type="match status" value="1"/>
</dbReference>
<dbReference type="Proteomes" id="UP000554482">
    <property type="component" value="Unassembled WGS sequence"/>
</dbReference>
<keyword evidence="2" id="KW-0808">Transferase</keyword>